<dbReference type="Proteomes" id="UP000049855">
    <property type="component" value="Unassembled WGS sequence"/>
</dbReference>
<gene>
    <name evidence="1" type="ORF">SpAn4DRAFT_2864</name>
</gene>
<evidence type="ECO:0000313" key="1">
    <source>
        <dbReference type="EMBL" id="CQR72404.1"/>
    </source>
</evidence>
<name>A0A0U1L0F4_9FIRM</name>
<sequence>MIAAFHFPAAQFAAPLLPAGPSHGTRRRGLFAVAGALFSWFGVKNPSIPGR</sequence>
<reference evidence="2" key="1">
    <citation type="submission" date="2015-03" db="EMBL/GenBank/DDBJ databases">
        <authorList>
            <person name="Nijsse Bart"/>
        </authorList>
    </citation>
    <scope>NUCLEOTIDE SEQUENCE [LARGE SCALE GENOMIC DNA]</scope>
</reference>
<dbReference type="EMBL" id="CTRP01000010">
    <property type="protein sequence ID" value="CQR72404.1"/>
    <property type="molecule type" value="Genomic_DNA"/>
</dbReference>
<proteinExistence type="predicted"/>
<organism evidence="1 2">
    <name type="scientific">Sporomusa ovata</name>
    <dbReference type="NCBI Taxonomy" id="2378"/>
    <lineage>
        <taxon>Bacteria</taxon>
        <taxon>Bacillati</taxon>
        <taxon>Bacillota</taxon>
        <taxon>Negativicutes</taxon>
        <taxon>Selenomonadales</taxon>
        <taxon>Sporomusaceae</taxon>
        <taxon>Sporomusa</taxon>
    </lineage>
</organism>
<protein>
    <submittedName>
        <fullName evidence="1">Uncharacterized protein</fullName>
    </submittedName>
</protein>
<evidence type="ECO:0000313" key="2">
    <source>
        <dbReference type="Proteomes" id="UP000049855"/>
    </source>
</evidence>
<dbReference type="AlphaFoldDB" id="A0A0U1L0F4"/>
<keyword evidence="2" id="KW-1185">Reference proteome</keyword>
<accession>A0A0U1L0F4</accession>